<dbReference type="PANTHER" id="PTHR45947">
    <property type="entry name" value="SULFOQUINOVOSYL TRANSFERASE SQD2"/>
    <property type="match status" value="1"/>
</dbReference>
<name>A0A6L6PCN8_9BURK</name>
<dbReference type="GO" id="GO:0016757">
    <property type="term" value="F:glycosyltransferase activity"/>
    <property type="evidence" value="ECO:0007669"/>
    <property type="project" value="InterPro"/>
</dbReference>
<dbReference type="AlphaFoldDB" id="A0A6L6PCN8"/>
<keyword evidence="4" id="KW-1185">Reference proteome</keyword>
<organism evidence="3 4">
    <name type="scientific">Duganella radicis</name>
    <dbReference type="NCBI Taxonomy" id="551988"/>
    <lineage>
        <taxon>Bacteria</taxon>
        <taxon>Pseudomonadati</taxon>
        <taxon>Pseudomonadota</taxon>
        <taxon>Betaproteobacteria</taxon>
        <taxon>Burkholderiales</taxon>
        <taxon>Oxalobacteraceae</taxon>
        <taxon>Telluria group</taxon>
        <taxon>Duganella</taxon>
    </lineage>
</organism>
<proteinExistence type="predicted"/>
<dbReference type="InterPro" id="IPR028098">
    <property type="entry name" value="Glyco_trans_4-like_N"/>
</dbReference>
<dbReference type="InterPro" id="IPR050194">
    <property type="entry name" value="Glycosyltransferase_grp1"/>
</dbReference>
<dbReference type="Pfam" id="PF00534">
    <property type="entry name" value="Glycos_transf_1"/>
    <property type="match status" value="1"/>
</dbReference>
<feature type="domain" description="Glycosyltransferase subfamily 4-like N-terminal" evidence="2">
    <location>
        <begin position="22"/>
        <end position="194"/>
    </location>
</feature>
<dbReference type="Pfam" id="PF13439">
    <property type="entry name" value="Glyco_transf_4"/>
    <property type="match status" value="1"/>
</dbReference>
<dbReference type="InterPro" id="IPR001296">
    <property type="entry name" value="Glyco_trans_1"/>
</dbReference>
<gene>
    <name evidence="3" type="ORF">GM676_03455</name>
</gene>
<dbReference type="EMBL" id="WNKY01000002">
    <property type="protein sequence ID" value="MTV36643.1"/>
    <property type="molecule type" value="Genomic_DNA"/>
</dbReference>
<dbReference type="Gene3D" id="3.40.50.2000">
    <property type="entry name" value="Glycogen Phosphorylase B"/>
    <property type="match status" value="2"/>
</dbReference>
<dbReference type="RefSeq" id="WP_155462000.1">
    <property type="nucleotide sequence ID" value="NZ_WNKY01000002.1"/>
</dbReference>
<dbReference type="SUPFAM" id="SSF53756">
    <property type="entry name" value="UDP-Glycosyltransferase/glycogen phosphorylase"/>
    <property type="match status" value="1"/>
</dbReference>
<reference evidence="3 4" key="1">
    <citation type="submission" date="2019-11" db="EMBL/GenBank/DDBJ databases">
        <title>Type strains purchased from KCTC, JCM and DSMZ.</title>
        <authorList>
            <person name="Lu H."/>
        </authorList>
    </citation>
    <scope>NUCLEOTIDE SEQUENCE [LARGE SCALE GENOMIC DNA]</scope>
    <source>
        <strain evidence="3 4">KCTC 22382</strain>
    </source>
</reference>
<evidence type="ECO:0000313" key="3">
    <source>
        <dbReference type="EMBL" id="MTV36643.1"/>
    </source>
</evidence>
<keyword evidence="3" id="KW-0808">Transferase</keyword>
<feature type="domain" description="Glycosyl transferase family 1" evidence="1">
    <location>
        <begin position="203"/>
        <end position="353"/>
    </location>
</feature>
<comment type="caution">
    <text evidence="3">The sequence shown here is derived from an EMBL/GenBank/DDBJ whole genome shotgun (WGS) entry which is preliminary data.</text>
</comment>
<dbReference type="CDD" id="cd03801">
    <property type="entry name" value="GT4_PimA-like"/>
    <property type="match status" value="1"/>
</dbReference>
<evidence type="ECO:0000313" key="4">
    <source>
        <dbReference type="Proteomes" id="UP000475582"/>
    </source>
</evidence>
<evidence type="ECO:0000259" key="1">
    <source>
        <dbReference type="Pfam" id="PF00534"/>
    </source>
</evidence>
<evidence type="ECO:0000259" key="2">
    <source>
        <dbReference type="Pfam" id="PF13439"/>
    </source>
</evidence>
<dbReference type="Proteomes" id="UP000475582">
    <property type="component" value="Unassembled WGS sequence"/>
</dbReference>
<sequence length="405" mass="43414">MSDNADLSVLMFGWEFPPHISGGLGTACYGLTKAIKQLGGVRTTLLLPRRHADDDARHVAIRYPAEDVAGLPVEGTSAYCASLLPAASRFAESMAGMLAALPAPDVIHAHDWLTAPAALAARRVLNRPLVFHVHSTERDRCARTPDQAIRQIEASALAQADAVVAVSEHTRRQLIREYGVDPARIEVVYNGIDLPEAGPRRAARTDAPLICFLGRVTYQKGPAYFLRAAAIALEANPALRFVMAGDGDLLPAMRALAAGLGIADRVSFTGFLTAEEVAQLFRHAAVLVMPSISEPFGLVALEAAAAGVPVVISEHAGVTEILSQVVRIRPDDVHGIARAMLDVTSDEVLAQRLRVGGGNEIRAVSWRRAALHLQSIYHRLCRRDVLLPEGAMSPGGEAGSDRQRL</sequence>
<protein>
    <submittedName>
        <fullName evidence="3">Glycosyltransferase</fullName>
    </submittedName>
</protein>
<dbReference type="OrthoDB" id="433681at2"/>
<accession>A0A6L6PCN8</accession>
<dbReference type="PANTHER" id="PTHR45947:SF14">
    <property type="entry name" value="SLL1723 PROTEIN"/>
    <property type="match status" value="1"/>
</dbReference>